<keyword evidence="3" id="KW-1185">Reference proteome</keyword>
<evidence type="ECO:0000256" key="1">
    <source>
        <dbReference type="SAM" id="MobiDB-lite"/>
    </source>
</evidence>
<organism evidence="2 3">
    <name type="scientific">Lithocarpus litseifolius</name>
    <dbReference type="NCBI Taxonomy" id="425828"/>
    <lineage>
        <taxon>Eukaryota</taxon>
        <taxon>Viridiplantae</taxon>
        <taxon>Streptophyta</taxon>
        <taxon>Embryophyta</taxon>
        <taxon>Tracheophyta</taxon>
        <taxon>Spermatophyta</taxon>
        <taxon>Magnoliopsida</taxon>
        <taxon>eudicotyledons</taxon>
        <taxon>Gunneridae</taxon>
        <taxon>Pentapetalae</taxon>
        <taxon>rosids</taxon>
        <taxon>fabids</taxon>
        <taxon>Fagales</taxon>
        <taxon>Fagaceae</taxon>
        <taxon>Lithocarpus</taxon>
    </lineage>
</organism>
<dbReference type="AlphaFoldDB" id="A0AAW2D5Y6"/>
<proteinExistence type="predicted"/>
<name>A0AAW2D5Y6_9ROSI</name>
<sequence length="187" mass="20647">MVITQILLDLTIFIFAKFDSFKLMSTINLCTLALIGTQSKSSKNKASTSHATNEEDEILTDENVANVTVELGYDPGTGKIDASDEWWERKLKECSKAKLFRKKGLPNAASMEIMFEGTIATKKHAWTPRSQIPKESTKDSRDSSDSKEFVNPQCQSPMDVDPMDVECPLLSRAGPKVNKGKGLASNV</sequence>
<dbReference type="Proteomes" id="UP001459277">
    <property type="component" value="Unassembled WGS sequence"/>
</dbReference>
<evidence type="ECO:0000313" key="3">
    <source>
        <dbReference type="Proteomes" id="UP001459277"/>
    </source>
</evidence>
<evidence type="ECO:0000313" key="2">
    <source>
        <dbReference type="EMBL" id="KAL0005113.1"/>
    </source>
</evidence>
<reference evidence="2 3" key="1">
    <citation type="submission" date="2024-01" db="EMBL/GenBank/DDBJ databases">
        <title>A telomere-to-telomere, gap-free genome of sweet tea (Lithocarpus litseifolius).</title>
        <authorList>
            <person name="Zhou J."/>
        </authorList>
    </citation>
    <scope>NUCLEOTIDE SEQUENCE [LARGE SCALE GENOMIC DNA]</scope>
    <source>
        <strain evidence="2">Zhou-2022a</strain>
        <tissue evidence="2">Leaf</tissue>
    </source>
</reference>
<feature type="compositionally biased region" description="Basic and acidic residues" evidence="1">
    <location>
        <begin position="135"/>
        <end position="148"/>
    </location>
</feature>
<accession>A0AAW2D5Y6</accession>
<comment type="caution">
    <text evidence="2">The sequence shown here is derived from an EMBL/GenBank/DDBJ whole genome shotgun (WGS) entry which is preliminary data.</text>
</comment>
<dbReference type="PANTHER" id="PTHR31704">
    <property type="entry name" value="MYB/SANT-LIKE DNA-BINDING DOMAIN PROTEIN-RELATED"/>
    <property type="match status" value="1"/>
</dbReference>
<dbReference type="PANTHER" id="PTHR31704:SF37">
    <property type="entry name" value="HEAT SHOCK PROTEIN"/>
    <property type="match status" value="1"/>
</dbReference>
<gene>
    <name evidence="2" type="ORF">SO802_012674</name>
</gene>
<protein>
    <submittedName>
        <fullName evidence="2">Uncharacterized protein</fullName>
    </submittedName>
</protein>
<dbReference type="EMBL" id="JAZDWU010000004">
    <property type="protein sequence ID" value="KAL0005113.1"/>
    <property type="molecule type" value="Genomic_DNA"/>
</dbReference>
<feature type="region of interest" description="Disordered" evidence="1">
    <location>
        <begin position="124"/>
        <end position="187"/>
    </location>
</feature>